<name>A0ABU3K9H7_9BACT</name>
<feature type="transmembrane region" description="Helical" evidence="9">
    <location>
        <begin position="21"/>
        <end position="42"/>
    </location>
</feature>
<dbReference type="InterPro" id="IPR036097">
    <property type="entry name" value="HisK_dim/P_sf"/>
</dbReference>
<keyword evidence="7" id="KW-0902">Two-component regulatory system</keyword>
<dbReference type="SMART" id="SM00065">
    <property type="entry name" value="GAF"/>
    <property type="match status" value="1"/>
</dbReference>
<dbReference type="SMART" id="SM00304">
    <property type="entry name" value="HAMP"/>
    <property type="match status" value="1"/>
</dbReference>
<feature type="coiled-coil region" evidence="8">
    <location>
        <begin position="497"/>
        <end position="531"/>
    </location>
</feature>
<dbReference type="RefSeq" id="WP_313833533.1">
    <property type="nucleotide sequence ID" value="NZ_JAQOUE010000001.1"/>
</dbReference>
<evidence type="ECO:0000259" key="11">
    <source>
        <dbReference type="PROSITE" id="PS50885"/>
    </source>
</evidence>
<dbReference type="SUPFAM" id="SSF158472">
    <property type="entry name" value="HAMP domain-like"/>
    <property type="match status" value="1"/>
</dbReference>
<dbReference type="SMART" id="SM00387">
    <property type="entry name" value="HATPase_c"/>
    <property type="match status" value="1"/>
</dbReference>
<evidence type="ECO:0000256" key="7">
    <source>
        <dbReference type="ARBA" id="ARBA00023012"/>
    </source>
</evidence>
<dbReference type="PANTHER" id="PTHR43711:SF31">
    <property type="entry name" value="HISTIDINE KINASE"/>
    <property type="match status" value="1"/>
</dbReference>
<dbReference type="InterPro" id="IPR004358">
    <property type="entry name" value="Sig_transdc_His_kin-like_C"/>
</dbReference>
<dbReference type="PRINTS" id="PR00344">
    <property type="entry name" value="BCTRLSENSOR"/>
</dbReference>
<keyword evidence="13" id="KW-1185">Reference proteome</keyword>
<dbReference type="Gene3D" id="6.10.340.10">
    <property type="match status" value="1"/>
</dbReference>
<dbReference type="Gene3D" id="3.30.450.40">
    <property type="match status" value="1"/>
</dbReference>
<evidence type="ECO:0000256" key="8">
    <source>
        <dbReference type="SAM" id="Coils"/>
    </source>
</evidence>
<dbReference type="Pfam" id="PF00672">
    <property type="entry name" value="HAMP"/>
    <property type="match status" value="1"/>
</dbReference>
<protein>
    <recommendedName>
        <fullName evidence="3">histidine kinase</fullName>
        <ecNumber evidence="3">2.7.13.3</ecNumber>
    </recommendedName>
</protein>
<dbReference type="InterPro" id="IPR003661">
    <property type="entry name" value="HisK_dim/P_dom"/>
</dbReference>
<keyword evidence="8" id="KW-0175">Coiled coil</keyword>
<keyword evidence="12" id="KW-0067">ATP-binding</keyword>
<keyword evidence="6" id="KW-0418">Kinase</keyword>
<dbReference type="PROSITE" id="PS50109">
    <property type="entry name" value="HIS_KIN"/>
    <property type="match status" value="1"/>
</dbReference>
<dbReference type="EC" id="2.7.13.3" evidence="3"/>
<gene>
    <name evidence="12" type="ORF">PPG34_11860</name>
</gene>
<proteinExistence type="predicted"/>
<evidence type="ECO:0000256" key="6">
    <source>
        <dbReference type="ARBA" id="ARBA00022777"/>
    </source>
</evidence>
<dbReference type="InterPro" id="IPR036890">
    <property type="entry name" value="HATPase_C_sf"/>
</dbReference>
<evidence type="ECO:0000313" key="12">
    <source>
        <dbReference type="EMBL" id="MDT7043051.1"/>
    </source>
</evidence>
<dbReference type="InterPro" id="IPR003594">
    <property type="entry name" value="HATPase_dom"/>
</dbReference>
<dbReference type="EMBL" id="JAQOUE010000001">
    <property type="protein sequence ID" value="MDT7043051.1"/>
    <property type="molecule type" value="Genomic_DNA"/>
</dbReference>
<keyword evidence="9" id="KW-0472">Membrane</keyword>
<dbReference type="PROSITE" id="PS50885">
    <property type="entry name" value="HAMP"/>
    <property type="match status" value="1"/>
</dbReference>
<evidence type="ECO:0000259" key="10">
    <source>
        <dbReference type="PROSITE" id="PS50109"/>
    </source>
</evidence>
<evidence type="ECO:0000313" key="13">
    <source>
        <dbReference type="Proteomes" id="UP001250932"/>
    </source>
</evidence>
<dbReference type="InterPro" id="IPR029016">
    <property type="entry name" value="GAF-like_dom_sf"/>
</dbReference>
<organism evidence="12 13">
    <name type="scientific">Candidatus Nitronereus thalassa</name>
    <dbReference type="NCBI Taxonomy" id="3020898"/>
    <lineage>
        <taxon>Bacteria</taxon>
        <taxon>Pseudomonadati</taxon>
        <taxon>Nitrospirota</taxon>
        <taxon>Nitrospiria</taxon>
        <taxon>Nitrospirales</taxon>
        <taxon>Nitrospiraceae</taxon>
        <taxon>Candidatus Nitronereus</taxon>
    </lineage>
</organism>
<dbReference type="GO" id="GO:0005524">
    <property type="term" value="F:ATP binding"/>
    <property type="evidence" value="ECO:0007669"/>
    <property type="project" value="UniProtKB-KW"/>
</dbReference>
<dbReference type="Pfam" id="PF02518">
    <property type="entry name" value="HATPase_c"/>
    <property type="match status" value="1"/>
</dbReference>
<keyword evidence="9" id="KW-0812">Transmembrane</keyword>
<dbReference type="CDD" id="cd06225">
    <property type="entry name" value="HAMP"/>
    <property type="match status" value="1"/>
</dbReference>
<evidence type="ECO:0000256" key="4">
    <source>
        <dbReference type="ARBA" id="ARBA00022553"/>
    </source>
</evidence>
<dbReference type="InterPro" id="IPR005467">
    <property type="entry name" value="His_kinase_dom"/>
</dbReference>
<dbReference type="Proteomes" id="UP001250932">
    <property type="component" value="Unassembled WGS sequence"/>
</dbReference>
<evidence type="ECO:0000256" key="5">
    <source>
        <dbReference type="ARBA" id="ARBA00022679"/>
    </source>
</evidence>
<evidence type="ECO:0000256" key="2">
    <source>
        <dbReference type="ARBA" id="ARBA00004370"/>
    </source>
</evidence>
<dbReference type="SUPFAM" id="SSF55874">
    <property type="entry name" value="ATPase domain of HSP90 chaperone/DNA topoisomerase II/histidine kinase"/>
    <property type="match status" value="1"/>
</dbReference>
<dbReference type="Gene3D" id="1.10.287.130">
    <property type="match status" value="1"/>
</dbReference>
<keyword evidence="5" id="KW-0808">Transferase</keyword>
<dbReference type="InterPro" id="IPR050736">
    <property type="entry name" value="Sensor_HK_Regulatory"/>
</dbReference>
<dbReference type="Gene3D" id="3.30.565.10">
    <property type="entry name" value="Histidine kinase-like ATPase, C-terminal domain"/>
    <property type="match status" value="1"/>
</dbReference>
<keyword evidence="4" id="KW-0597">Phosphoprotein</keyword>
<dbReference type="Pfam" id="PF13185">
    <property type="entry name" value="GAF_2"/>
    <property type="match status" value="1"/>
</dbReference>
<keyword evidence="9" id="KW-1133">Transmembrane helix</keyword>
<accession>A0ABU3K9H7</accession>
<dbReference type="PANTHER" id="PTHR43711">
    <property type="entry name" value="TWO-COMPONENT HISTIDINE KINASE"/>
    <property type="match status" value="1"/>
</dbReference>
<dbReference type="CDD" id="cd00075">
    <property type="entry name" value="HATPase"/>
    <property type="match status" value="1"/>
</dbReference>
<feature type="domain" description="HAMP" evidence="11">
    <location>
        <begin position="264"/>
        <end position="316"/>
    </location>
</feature>
<dbReference type="Pfam" id="PF00512">
    <property type="entry name" value="HisKA"/>
    <property type="match status" value="1"/>
</dbReference>
<dbReference type="InterPro" id="IPR003018">
    <property type="entry name" value="GAF"/>
</dbReference>
<keyword evidence="12" id="KW-0547">Nucleotide-binding</keyword>
<dbReference type="CDD" id="cd00082">
    <property type="entry name" value="HisKA"/>
    <property type="match status" value="1"/>
</dbReference>
<sequence length="761" mass="83447">MMPPGIDELRTPIRMTSLRTKFIVFISVIIIAVCSGLSWYVVNQQAQFMAESLRSTGLRTIKNLAYNTRFPLIAKDTLSLERLSDGAMNAEEVVYVIMTDSKGTPLVSKSKGALGTGSQARMINAPLYPDEQIVQSLLADPQNDPVITAFKSKGQSTSSFRTSSPPWWNVGFIDQTELLYDFAVTVDRRAASDSLLGPLALEEQEDVGGLERSAQPQSTIHGVVQVGVSNETMIQQLNDIVWNIVLITFLIIALGIVATTLLANRIINPLRSLADVAKKVSAGDFSVSLEPTTRDEVGQLSITFNTMTKAIRDREQAISAQVATITKHANKLTTLNQTGSAIASHLDLNALLSTVLHLLVEKVGFTHMLLMLYDPERGLVHQAQTAGIPDELASHIQSLEILIQEDGSLHADLLFRGEAFLIPEIQTVSARLDPRIFPYIMQLGVTSFVCAPLKSQQNILGFIAADSTPEICTQEDLDLLITIANTVGVAIDNAKAYQQLEQLNITLEERVDERTQKLTEANEKLRELDQLKSAFVSIVSHELRTPMTSVKGLVENMLDGLTGELTDRQTFYLTRVRANVDRLTRMINDLLDLSRIEAGRMDFTPVSVSMPELIKEVIENLQAMATERGLSLALAPSQNVPLVRGDRDKMSQVLTNLVHNAIKFTPPCGLVNISIVQKVDQWVEVCVADTGCGIPDEELQTIFERFYRSPTGPLESKGAGLGLAITKNLVDLHGGQIWVASTEGKGSKFFITFPVAGHGYG</sequence>
<evidence type="ECO:0000256" key="9">
    <source>
        <dbReference type="SAM" id="Phobius"/>
    </source>
</evidence>
<comment type="catalytic activity">
    <reaction evidence="1">
        <text>ATP + protein L-histidine = ADP + protein N-phospho-L-histidine.</text>
        <dbReference type="EC" id="2.7.13.3"/>
    </reaction>
</comment>
<dbReference type="SMART" id="SM00388">
    <property type="entry name" value="HisKA"/>
    <property type="match status" value="1"/>
</dbReference>
<dbReference type="SUPFAM" id="SSF55781">
    <property type="entry name" value="GAF domain-like"/>
    <property type="match status" value="1"/>
</dbReference>
<feature type="domain" description="Histidine kinase" evidence="10">
    <location>
        <begin position="538"/>
        <end position="757"/>
    </location>
</feature>
<evidence type="ECO:0000256" key="3">
    <source>
        <dbReference type="ARBA" id="ARBA00012438"/>
    </source>
</evidence>
<reference evidence="12 13" key="1">
    <citation type="journal article" date="2023" name="ISME J.">
        <title>Cultivation and genomic characterization of novel and ubiquitous marine nitrite-oxidizing bacteria from the Nitrospirales.</title>
        <authorList>
            <person name="Mueller A.J."/>
            <person name="Daebeler A."/>
            <person name="Herbold C.W."/>
            <person name="Kirkegaard R.H."/>
            <person name="Daims H."/>
        </authorList>
    </citation>
    <scope>NUCLEOTIDE SEQUENCE [LARGE SCALE GENOMIC DNA]</scope>
    <source>
        <strain evidence="12 13">EB</strain>
    </source>
</reference>
<dbReference type="InterPro" id="IPR003660">
    <property type="entry name" value="HAMP_dom"/>
</dbReference>
<dbReference type="SUPFAM" id="SSF47384">
    <property type="entry name" value="Homodimeric domain of signal transducing histidine kinase"/>
    <property type="match status" value="1"/>
</dbReference>
<comment type="subcellular location">
    <subcellularLocation>
        <location evidence="2">Membrane</location>
    </subcellularLocation>
</comment>
<evidence type="ECO:0000256" key="1">
    <source>
        <dbReference type="ARBA" id="ARBA00000085"/>
    </source>
</evidence>
<comment type="caution">
    <text evidence="12">The sequence shown here is derived from an EMBL/GenBank/DDBJ whole genome shotgun (WGS) entry which is preliminary data.</text>
</comment>
<feature type="transmembrane region" description="Helical" evidence="9">
    <location>
        <begin position="240"/>
        <end position="263"/>
    </location>
</feature>